<dbReference type="OrthoDB" id="5114842at2"/>
<dbReference type="InterPro" id="IPR036614">
    <property type="entry name" value="RusA-like_sf"/>
</dbReference>
<dbReference type="HOGENOM" id="CLU_124338_1_0_9"/>
<gene>
    <name evidence="1" type="ORF">HMPREF0216_02819</name>
</gene>
<sequence>MERFRVAFIVPGEPKGKGRPRFNTKTGRTYTPGDTINYENLVKMQYQALVGDKYTEKEVEARITCYYGIPKSMSKSNREKVYHGKLRPTKKPDLDNIAKIVLDSLNGLAYKDDSQIVKLQIEKYYAERPLVKVELYEVEHGED</sequence>
<dbReference type="eggNOG" id="COG4570">
    <property type="taxonomic scope" value="Bacteria"/>
</dbReference>
<organism evidence="1 2">
    <name type="scientific">Clostridium celatum DSM 1785</name>
    <dbReference type="NCBI Taxonomy" id="545697"/>
    <lineage>
        <taxon>Bacteria</taxon>
        <taxon>Bacillati</taxon>
        <taxon>Bacillota</taxon>
        <taxon>Clostridia</taxon>
        <taxon>Eubacteriales</taxon>
        <taxon>Clostridiaceae</taxon>
        <taxon>Clostridium</taxon>
    </lineage>
</organism>
<dbReference type="SUPFAM" id="SSF103084">
    <property type="entry name" value="Holliday junction resolvase RusA"/>
    <property type="match status" value="1"/>
</dbReference>
<dbReference type="Proteomes" id="UP000010420">
    <property type="component" value="Unassembled WGS sequence"/>
</dbReference>
<comment type="caution">
    <text evidence="1">The sequence shown here is derived from an EMBL/GenBank/DDBJ whole genome shotgun (WGS) entry which is preliminary data.</text>
</comment>
<dbReference type="GO" id="GO:0000287">
    <property type="term" value="F:magnesium ion binding"/>
    <property type="evidence" value="ECO:0007669"/>
    <property type="project" value="InterPro"/>
</dbReference>
<dbReference type="InterPro" id="IPR008822">
    <property type="entry name" value="Endonuclease_RusA-like"/>
</dbReference>
<accession>L1Q8K9</accession>
<reference evidence="1 2" key="1">
    <citation type="submission" date="2012-05" db="EMBL/GenBank/DDBJ databases">
        <authorList>
            <person name="Weinstock G."/>
            <person name="Sodergren E."/>
            <person name="Lobos E.A."/>
            <person name="Fulton L."/>
            <person name="Fulton R."/>
            <person name="Courtney L."/>
            <person name="Fronick C."/>
            <person name="O'Laughlin M."/>
            <person name="Godfrey J."/>
            <person name="Wilson R.M."/>
            <person name="Miner T."/>
            <person name="Farmer C."/>
            <person name="Delehaunty K."/>
            <person name="Cordes M."/>
            <person name="Minx P."/>
            <person name="Tomlinson C."/>
            <person name="Chen J."/>
            <person name="Wollam A."/>
            <person name="Pepin K.H."/>
            <person name="Bhonagiri V."/>
            <person name="Zhang X."/>
            <person name="Suruliraj S."/>
            <person name="Warren W."/>
            <person name="Mitreva M."/>
            <person name="Mardis E.R."/>
            <person name="Wilson R.K."/>
        </authorList>
    </citation>
    <scope>NUCLEOTIDE SEQUENCE [LARGE SCALE GENOMIC DNA]</scope>
    <source>
        <strain evidence="1 2">DSM 1785</strain>
    </source>
</reference>
<dbReference type="RefSeq" id="WP_005215000.1">
    <property type="nucleotide sequence ID" value="NZ_KB291681.1"/>
</dbReference>
<evidence type="ECO:0000313" key="1">
    <source>
        <dbReference type="EMBL" id="EKY24060.1"/>
    </source>
</evidence>
<dbReference type="Gene3D" id="3.30.1330.70">
    <property type="entry name" value="Holliday junction resolvase RusA"/>
    <property type="match status" value="1"/>
</dbReference>
<dbReference type="GO" id="GO:0006310">
    <property type="term" value="P:DNA recombination"/>
    <property type="evidence" value="ECO:0007669"/>
    <property type="project" value="InterPro"/>
</dbReference>
<dbReference type="PATRIC" id="fig|545697.3.peg.2770"/>
<dbReference type="STRING" id="545697.HMPREF0216_02819"/>
<dbReference type="GO" id="GO:0006281">
    <property type="term" value="P:DNA repair"/>
    <property type="evidence" value="ECO:0007669"/>
    <property type="project" value="InterPro"/>
</dbReference>
<evidence type="ECO:0000313" key="2">
    <source>
        <dbReference type="Proteomes" id="UP000010420"/>
    </source>
</evidence>
<dbReference type="EMBL" id="AMEZ01000091">
    <property type="protein sequence ID" value="EKY24060.1"/>
    <property type="molecule type" value="Genomic_DNA"/>
</dbReference>
<name>L1Q8K9_9CLOT</name>
<dbReference type="AlphaFoldDB" id="L1Q8K9"/>
<proteinExistence type="predicted"/>
<keyword evidence="2" id="KW-1185">Reference proteome</keyword>
<dbReference type="Pfam" id="PF05866">
    <property type="entry name" value="RusA"/>
    <property type="match status" value="1"/>
</dbReference>
<protein>
    <submittedName>
        <fullName evidence="1">Crossover junction endodeoxyribonuclease RusA</fullName>
    </submittedName>
</protein>